<feature type="signal peptide" evidence="2">
    <location>
        <begin position="1"/>
        <end position="20"/>
    </location>
</feature>
<feature type="region of interest" description="Disordered" evidence="1">
    <location>
        <begin position="46"/>
        <end position="72"/>
    </location>
</feature>
<feature type="compositionally biased region" description="Low complexity" evidence="1">
    <location>
        <begin position="60"/>
        <end position="72"/>
    </location>
</feature>
<comment type="caution">
    <text evidence="3">The sequence shown here is derived from an EMBL/GenBank/DDBJ whole genome shotgun (WGS) entry which is preliminary data.</text>
</comment>
<protein>
    <recommendedName>
        <fullName evidence="5">Secreted protein</fullName>
    </recommendedName>
</protein>
<proteinExistence type="predicted"/>
<keyword evidence="2" id="KW-0732">Signal</keyword>
<evidence type="ECO:0000256" key="1">
    <source>
        <dbReference type="SAM" id="MobiDB-lite"/>
    </source>
</evidence>
<keyword evidence="4" id="KW-1185">Reference proteome</keyword>
<organism evidence="3 4">
    <name type="scientific">Asbolus verrucosus</name>
    <name type="common">Desert ironclad beetle</name>
    <dbReference type="NCBI Taxonomy" id="1661398"/>
    <lineage>
        <taxon>Eukaryota</taxon>
        <taxon>Metazoa</taxon>
        <taxon>Ecdysozoa</taxon>
        <taxon>Arthropoda</taxon>
        <taxon>Hexapoda</taxon>
        <taxon>Insecta</taxon>
        <taxon>Pterygota</taxon>
        <taxon>Neoptera</taxon>
        <taxon>Endopterygota</taxon>
        <taxon>Coleoptera</taxon>
        <taxon>Polyphaga</taxon>
        <taxon>Cucujiformia</taxon>
        <taxon>Tenebrionidae</taxon>
        <taxon>Pimeliinae</taxon>
        <taxon>Asbolus</taxon>
    </lineage>
</organism>
<reference evidence="3 4" key="1">
    <citation type="submission" date="2017-03" db="EMBL/GenBank/DDBJ databases">
        <title>Genome of the blue death feigning beetle - Asbolus verrucosus.</title>
        <authorList>
            <person name="Rider S.D."/>
        </authorList>
    </citation>
    <scope>NUCLEOTIDE SEQUENCE [LARGE SCALE GENOMIC DNA]</scope>
    <source>
        <strain evidence="3">Butters</strain>
        <tissue evidence="3">Head and leg muscle</tissue>
    </source>
</reference>
<gene>
    <name evidence="3" type="ORF">BDFB_000006</name>
</gene>
<sequence length="72" mass="7880">MLPTSVRLAAAITCVHPALMFVVQQHVYGTCGITRYHISYSTLPQHPHWSSDQVSGCCASPNSNHPNSNFPD</sequence>
<dbReference type="EMBL" id="QDEB01067320">
    <property type="protein sequence ID" value="RZC35846.1"/>
    <property type="molecule type" value="Genomic_DNA"/>
</dbReference>
<feature type="chain" id="PRO_5019756140" description="Secreted protein" evidence="2">
    <location>
        <begin position="21"/>
        <end position="72"/>
    </location>
</feature>
<evidence type="ECO:0000256" key="2">
    <source>
        <dbReference type="SAM" id="SignalP"/>
    </source>
</evidence>
<dbReference type="Proteomes" id="UP000292052">
    <property type="component" value="Unassembled WGS sequence"/>
</dbReference>
<name>A0A482VT08_ASBVE</name>
<evidence type="ECO:0000313" key="3">
    <source>
        <dbReference type="EMBL" id="RZC35846.1"/>
    </source>
</evidence>
<evidence type="ECO:0008006" key="5">
    <source>
        <dbReference type="Google" id="ProtNLM"/>
    </source>
</evidence>
<dbReference type="AlphaFoldDB" id="A0A482VT08"/>
<evidence type="ECO:0000313" key="4">
    <source>
        <dbReference type="Proteomes" id="UP000292052"/>
    </source>
</evidence>
<accession>A0A482VT08</accession>